<keyword evidence="3" id="KW-1185">Reference proteome</keyword>
<evidence type="ECO:0000256" key="1">
    <source>
        <dbReference type="SAM" id="MobiDB-lite"/>
    </source>
</evidence>
<dbReference type="Proteomes" id="UP001172457">
    <property type="component" value="Chromosome 3"/>
</dbReference>
<feature type="compositionally biased region" description="Basic and acidic residues" evidence="1">
    <location>
        <begin position="374"/>
        <end position="387"/>
    </location>
</feature>
<dbReference type="PANTHER" id="PTHR33116:SF79">
    <property type="entry name" value="REVERSE TRANSCRIPTASE DOMAIN, ZINC FINGER, CCHC-TYPE-RELATED"/>
    <property type="match status" value="1"/>
</dbReference>
<dbReference type="EMBL" id="JARYMX010000003">
    <property type="protein sequence ID" value="KAJ9557554.1"/>
    <property type="molecule type" value="Genomic_DNA"/>
</dbReference>
<organism evidence="2 3">
    <name type="scientific">Centaurea solstitialis</name>
    <name type="common">yellow star-thistle</name>
    <dbReference type="NCBI Taxonomy" id="347529"/>
    <lineage>
        <taxon>Eukaryota</taxon>
        <taxon>Viridiplantae</taxon>
        <taxon>Streptophyta</taxon>
        <taxon>Embryophyta</taxon>
        <taxon>Tracheophyta</taxon>
        <taxon>Spermatophyta</taxon>
        <taxon>Magnoliopsida</taxon>
        <taxon>eudicotyledons</taxon>
        <taxon>Gunneridae</taxon>
        <taxon>Pentapetalae</taxon>
        <taxon>asterids</taxon>
        <taxon>campanulids</taxon>
        <taxon>Asterales</taxon>
        <taxon>Asteraceae</taxon>
        <taxon>Carduoideae</taxon>
        <taxon>Cardueae</taxon>
        <taxon>Centaureinae</taxon>
        <taxon>Centaurea</taxon>
    </lineage>
</organism>
<accession>A0AA38WPS6</accession>
<name>A0AA38WPS6_9ASTR</name>
<dbReference type="AlphaFoldDB" id="A0AA38WPS6"/>
<evidence type="ECO:0000313" key="3">
    <source>
        <dbReference type="Proteomes" id="UP001172457"/>
    </source>
</evidence>
<proteinExistence type="predicted"/>
<sequence length="387" mass="44011">MEACLKTSRISVIVNSSPTNEFPMERGLRQGDPLASLLFLVAECLHIMVDEPIVKGLYKRVKVGKGEVVISHLQYVEDVIFFDPMNIMNLVKLLHCFHAVLGSKFNMVKSKIFGLGVDEEDVQSWARTLGCGSGSLPFIYLGLPVGTLMIKLVSGYRKMKNKLATWKGRFISFGGRWTLVRLANWSLLEKWWWRFHIMHESLWRMVIVNLYGKEGWLSGVEVKGYETVWENIIKIGKDLGGVYLQLNGSIWLIRTTPLVRFLLIFVINRGHEDDSSNPRKMENRVDFAHCTVRLDTKMFRHLIKHSTLPVVSPWSCTPSVVDDGRKTRTYLRVAGLALGNLHKHSTPLVLPSPPPHSKYHHARKSFPKIPSGHKIADAHPTDTELHS</sequence>
<gene>
    <name evidence="2" type="ORF">OSB04_012168</name>
</gene>
<evidence type="ECO:0000313" key="2">
    <source>
        <dbReference type="EMBL" id="KAJ9557554.1"/>
    </source>
</evidence>
<evidence type="ECO:0008006" key="4">
    <source>
        <dbReference type="Google" id="ProtNLM"/>
    </source>
</evidence>
<feature type="region of interest" description="Disordered" evidence="1">
    <location>
        <begin position="354"/>
        <end position="387"/>
    </location>
</feature>
<dbReference type="PANTHER" id="PTHR33116">
    <property type="entry name" value="REVERSE TRANSCRIPTASE ZINC-BINDING DOMAIN-CONTAINING PROTEIN-RELATED-RELATED"/>
    <property type="match status" value="1"/>
</dbReference>
<feature type="compositionally biased region" description="Basic residues" evidence="1">
    <location>
        <begin position="357"/>
        <end position="366"/>
    </location>
</feature>
<protein>
    <recommendedName>
        <fullName evidence="4">Reverse transcriptase domain-containing protein</fullName>
    </recommendedName>
</protein>
<comment type="caution">
    <text evidence="2">The sequence shown here is derived from an EMBL/GenBank/DDBJ whole genome shotgun (WGS) entry which is preliminary data.</text>
</comment>
<reference evidence="2" key="1">
    <citation type="submission" date="2023-03" db="EMBL/GenBank/DDBJ databases">
        <title>Chromosome-scale reference genome and RAD-based genetic map of yellow starthistle (Centaurea solstitialis) reveal putative structural variation and QTLs associated with invader traits.</title>
        <authorList>
            <person name="Reatini B."/>
            <person name="Cang F.A."/>
            <person name="Jiang Q."/>
            <person name="Mckibben M.T.W."/>
            <person name="Barker M.S."/>
            <person name="Rieseberg L.H."/>
            <person name="Dlugosch K.M."/>
        </authorList>
    </citation>
    <scope>NUCLEOTIDE SEQUENCE</scope>
    <source>
        <strain evidence="2">CAN-66</strain>
        <tissue evidence="2">Leaf</tissue>
    </source>
</reference>